<dbReference type="SMART" id="SM00052">
    <property type="entry name" value="EAL"/>
    <property type="match status" value="1"/>
</dbReference>
<name>A0A1T4L0E1_9FIRM</name>
<dbReference type="Pfam" id="PF00990">
    <property type="entry name" value="GGDEF"/>
    <property type="match status" value="1"/>
</dbReference>
<dbReference type="InterPro" id="IPR035919">
    <property type="entry name" value="EAL_sf"/>
</dbReference>
<evidence type="ECO:0000256" key="1">
    <source>
        <dbReference type="SAM" id="Phobius"/>
    </source>
</evidence>
<dbReference type="InterPro" id="IPR050706">
    <property type="entry name" value="Cyclic-di-GMP_PDE-like"/>
</dbReference>
<feature type="transmembrane region" description="Helical" evidence="1">
    <location>
        <begin position="37"/>
        <end position="57"/>
    </location>
</feature>
<dbReference type="EMBL" id="FUXA01000005">
    <property type="protein sequence ID" value="SJZ48169.1"/>
    <property type="molecule type" value="Genomic_DNA"/>
</dbReference>
<dbReference type="PROSITE" id="PS50883">
    <property type="entry name" value="EAL"/>
    <property type="match status" value="1"/>
</dbReference>
<evidence type="ECO:0000313" key="4">
    <source>
        <dbReference type="EMBL" id="SJZ48169.1"/>
    </source>
</evidence>
<dbReference type="Gene3D" id="3.20.20.450">
    <property type="entry name" value="EAL domain"/>
    <property type="match status" value="1"/>
</dbReference>
<keyword evidence="1" id="KW-0472">Membrane</keyword>
<dbReference type="AlphaFoldDB" id="A0A1T4L0E1"/>
<dbReference type="GO" id="GO:0071111">
    <property type="term" value="F:cyclic-guanylate-specific phosphodiesterase activity"/>
    <property type="evidence" value="ECO:0007669"/>
    <property type="project" value="InterPro"/>
</dbReference>
<organism evidence="4 5">
    <name type="scientific">Eubacterium ruminantium</name>
    <dbReference type="NCBI Taxonomy" id="42322"/>
    <lineage>
        <taxon>Bacteria</taxon>
        <taxon>Bacillati</taxon>
        <taxon>Bacillota</taxon>
        <taxon>Clostridia</taxon>
        <taxon>Eubacteriales</taxon>
        <taxon>Eubacteriaceae</taxon>
        <taxon>Eubacterium</taxon>
    </lineage>
</organism>
<dbReference type="InterPro" id="IPR029787">
    <property type="entry name" value="Nucleotide_cyclase"/>
</dbReference>
<feature type="domain" description="GGDEF" evidence="3">
    <location>
        <begin position="245"/>
        <end position="374"/>
    </location>
</feature>
<dbReference type="PROSITE" id="PS50887">
    <property type="entry name" value="GGDEF"/>
    <property type="match status" value="1"/>
</dbReference>
<dbReference type="Pfam" id="PF00563">
    <property type="entry name" value="EAL"/>
    <property type="match status" value="1"/>
</dbReference>
<feature type="transmembrane region" description="Helical" evidence="1">
    <location>
        <begin position="175"/>
        <end position="192"/>
    </location>
</feature>
<dbReference type="Gene3D" id="3.30.70.270">
    <property type="match status" value="1"/>
</dbReference>
<feature type="transmembrane region" description="Helical" evidence="1">
    <location>
        <begin position="104"/>
        <end position="132"/>
    </location>
</feature>
<keyword evidence="1" id="KW-1133">Transmembrane helix</keyword>
<gene>
    <name evidence="4" type="ORF">SAMN02745110_00602</name>
</gene>
<dbReference type="SUPFAM" id="SSF55073">
    <property type="entry name" value="Nucleotide cyclase"/>
    <property type="match status" value="1"/>
</dbReference>
<sequence>MTYNVDYEICALVFLLLLMLSLLVIKHINDSQSKAYLILLCVTIFDLIFDIAGSIMINNCEYAPRGLNFATNTIFLLMQSILPYFLMVYVVILGSTYYSSKKKIFYIVSAIPAGFMAILTIVNIFVTTVFYIDDKGYHYGKFHSLFYIFSVLYMILSLGYTFVIPNNIRRRKKMIVLAMVVMIFIAVAVQFMWPTYNITGAGVALSLFILYLTVENPAAYRDPLTMALNRTAFLHKTDELRRTGTKMEVYTLALDNFKMVNEVYGMEGGDKVLEMLVRDLKRKVSKNDVYRYSGDIFAIVLSGKAVGSRGVRDIQKIVEQQWELKGIELDLSGCICHIPAEYKIDSPKNLIRSMDHMIAEAKKKGKGSVVELDDAMIETMKRRSDIEQALMAAVETGVFEVYYQVIYDSARDSFHSMEALARLNVPGYGYVSPEEFIRIAEQNGLITKIGMLVLEEVCRTVKEEKLWEYGIDYVEVNLSVVQCMRETLDVEIMDIIRRFGIPNKMINLEITESAAAYSEKTLVQNMERLRKAGIEFSLDDYGTGYSNINYVAELPFSIIKIDKFFVWSAFKDEKMRKVLKNTIETFKNINFKVLAEGAEDNIMVEGLKEMGIDFIQGYYYSKPVPRKQMVEFLRKANGKKDGISAD</sequence>
<evidence type="ECO:0000259" key="3">
    <source>
        <dbReference type="PROSITE" id="PS50887"/>
    </source>
</evidence>
<keyword evidence="1" id="KW-0812">Transmembrane</keyword>
<dbReference type="Proteomes" id="UP000189857">
    <property type="component" value="Unassembled WGS sequence"/>
</dbReference>
<feature type="transmembrane region" description="Helical" evidence="1">
    <location>
        <begin position="6"/>
        <end position="25"/>
    </location>
</feature>
<dbReference type="CDD" id="cd01948">
    <property type="entry name" value="EAL"/>
    <property type="match status" value="1"/>
</dbReference>
<evidence type="ECO:0000259" key="2">
    <source>
        <dbReference type="PROSITE" id="PS50883"/>
    </source>
</evidence>
<protein>
    <submittedName>
        <fullName evidence="4">Diguanylate cyclase (GGDEF) domain-containing protein</fullName>
    </submittedName>
</protein>
<dbReference type="InterPro" id="IPR000160">
    <property type="entry name" value="GGDEF_dom"/>
</dbReference>
<dbReference type="SMART" id="SM00267">
    <property type="entry name" value="GGDEF"/>
    <property type="match status" value="1"/>
</dbReference>
<reference evidence="4 5" key="1">
    <citation type="submission" date="2017-02" db="EMBL/GenBank/DDBJ databases">
        <authorList>
            <person name="Peterson S.W."/>
        </authorList>
    </citation>
    <scope>NUCLEOTIDE SEQUENCE [LARGE SCALE GENOMIC DNA]</scope>
    <source>
        <strain evidence="4 5">ATCC 17233</strain>
    </source>
</reference>
<feature type="transmembrane region" description="Helical" evidence="1">
    <location>
        <begin position="144"/>
        <end position="163"/>
    </location>
</feature>
<evidence type="ECO:0000313" key="5">
    <source>
        <dbReference type="Proteomes" id="UP000189857"/>
    </source>
</evidence>
<feature type="transmembrane region" description="Helical" evidence="1">
    <location>
        <begin position="69"/>
        <end position="92"/>
    </location>
</feature>
<proteinExistence type="predicted"/>
<dbReference type="PANTHER" id="PTHR33121">
    <property type="entry name" value="CYCLIC DI-GMP PHOSPHODIESTERASE PDEF"/>
    <property type="match status" value="1"/>
</dbReference>
<dbReference type="InterPro" id="IPR043128">
    <property type="entry name" value="Rev_trsase/Diguanyl_cyclase"/>
</dbReference>
<dbReference type="InterPro" id="IPR001633">
    <property type="entry name" value="EAL_dom"/>
</dbReference>
<keyword evidence="5" id="KW-1185">Reference proteome</keyword>
<dbReference type="CDD" id="cd01949">
    <property type="entry name" value="GGDEF"/>
    <property type="match status" value="1"/>
</dbReference>
<dbReference type="PANTHER" id="PTHR33121:SF71">
    <property type="entry name" value="OXYGEN SENSOR PROTEIN DOSP"/>
    <property type="match status" value="1"/>
</dbReference>
<accession>A0A1T4L0E1</accession>
<dbReference type="NCBIfam" id="TIGR00254">
    <property type="entry name" value="GGDEF"/>
    <property type="match status" value="1"/>
</dbReference>
<feature type="domain" description="EAL" evidence="2">
    <location>
        <begin position="383"/>
        <end position="637"/>
    </location>
</feature>
<dbReference type="OrthoDB" id="9805474at2"/>
<dbReference type="SUPFAM" id="SSF141868">
    <property type="entry name" value="EAL domain-like"/>
    <property type="match status" value="1"/>
</dbReference>